<reference evidence="1 2" key="2">
    <citation type="journal article" date="2022" name="Mol. Ecol. Resour.">
        <title>The genomes of chicory, endive, great burdock and yacon provide insights into Asteraceae paleo-polyploidization history and plant inulin production.</title>
        <authorList>
            <person name="Fan W."/>
            <person name="Wang S."/>
            <person name="Wang H."/>
            <person name="Wang A."/>
            <person name="Jiang F."/>
            <person name="Liu H."/>
            <person name="Zhao H."/>
            <person name="Xu D."/>
            <person name="Zhang Y."/>
        </authorList>
    </citation>
    <scope>NUCLEOTIDE SEQUENCE [LARGE SCALE GENOMIC DNA]</scope>
    <source>
        <strain evidence="2">cv. Yunnan</strain>
        <tissue evidence="1">Leaves</tissue>
    </source>
</reference>
<accession>A0ACB9I8L0</accession>
<sequence>MSNSKVVYEGWMVRYGRRKIGRSFIHMRYFVLESRLLAYYKRKPQDNVVPIKTLVIDGNCRVEDRGLKTQHGHMVYVLSIYNKKDKYNRITMAAFNIQEALIWKEKIESVIDQHQESLVANGNKYQSFEYKSGMDSGRNASSSDQESQYSAAEDEEDSRPSLMRRTTIGNGPPESILDWTQESSTMASQNTNNQAFSRKHWRLLQCQNGLRIFEELLEVDFLPKSCSRAMKAVGVVEASCEEIFELVMSMDGARSEWDCSFQDGSLVEEVDGHTAILYHRLQLDWFPTFVWPRDLCYVRYWRRNDDGSYVVLFCSREHENCGPQPGYVRAHIESGGFNISPLKPRNGRPRSQVQHLMQIDLKGWGVGYVSSFQQHCLLQMLNSVAGLREYFAQTDERIPPRIPVMVNMASTVPTKKSQKIHLTSVHNRSQYLDNASKMMDEYSDEDEDFQIPDEEAYTIEQETKRTAFEEEPAVEIDLSCFSGNLRRDDNEKSRDCWRISDGNNFKLRSKRFCYDKSKMPGGKPLMDLVAVDWFKDTKRMDHVARRPGCAAQVAFQKEHFCLVFNLQVPGSTHYSMVFYFVTKELADGSLLQRFVDGDDEFRNSRMKLIPSVPKGSWIVRQSVGSTPCLLGKAVDCNYIRGANYLEVDVDIGSSTVANGVLGLVVGVITSLVVDMAFLVQANTTDELPERLIGAVRVSHLELKYIKTVLKFSSNILAVQQQTEWTM</sequence>
<evidence type="ECO:0000313" key="1">
    <source>
        <dbReference type="EMBL" id="KAI3804563.1"/>
    </source>
</evidence>
<gene>
    <name evidence="1" type="ORF">L1987_26203</name>
</gene>
<dbReference type="EMBL" id="CM042026">
    <property type="protein sequence ID" value="KAI3804563.1"/>
    <property type="molecule type" value="Genomic_DNA"/>
</dbReference>
<organism evidence="1 2">
    <name type="scientific">Smallanthus sonchifolius</name>
    <dbReference type="NCBI Taxonomy" id="185202"/>
    <lineage>
        <taxon>Eukaryota</taxon>
        <taxon>Viridiplantae</taxon>
        <taxon>Streptophyta</taxon>
        <taxon>Embryophyta</taxon>
        <taxon>Tracheophyta</taxon>
        <taxon>Spermatophyta</taxon>
        <taxon>Magnoliopsida</taxon>
        <taxon>eudicotyledons</taxon>
        <taxon>Gunneridae</taxon>
        <taxon>Pentapetalae</taxon>
        <taxon>asterids</taxon>
        <taxon>campanulids</taxon>
        <taxon>Asterales</taxon>
        <taxon>Asteraceae</taxon>
        <taxon>Asteroideae</taxon>
        <taxon>Heliantheae alliance</taxon>
        <taxon>Millerieae</taxon>
        <taxon>Smallanthus</taxon>
    </lineage>
</organism>
<evidence type="ECO:0000313" key="2">
    <source>
        <dbReference type="Proteomes" id="UP001056120"/>
    </source>
</evidence>
<reference evidence="2" key="1">
    <citation type="journal article" date="2022" name="Mol. Ecol. Resour.">
        <title>The genomes of chicory, endive, great burdock and yacon provide insights into Asteraceae palaeo-polyploidization history and plant inulin production.</title>
        <authorList>
            <person name="Fan W."/>
            <person name="Wang S."/>
            <person name="Wang H."/>
            <person name="Wang A."/>
            <person name="Jiang F."/>
            <person name="Liu H."/>
            <person name="Zhao H."/>
            <person name="Xu D."/>
            <person name="Zhang Y."/>
        </authorList>
    </citation>
    <scope>NUCLEOTIDE SEQUENCE [LARGE SCALE GENOMIC DNA]</scope>
    <source>
        <strain evidence="2">cv. Yunnan</strain>
    </source>
</reference>
<dbReference type="Proteomes" id="UP001056120">
    <property type="component" value="Linkage Group LG09"/>
</dbReference>
<name>A0ACB9I8L0_9ASTR</name>
<keyword evidence="2" id="KW-1185">Reference proteome</keyword>
<comment type="caution">
    <text evidence="1">The sequence shown here is derived from an EMBL/GenBank/DDBJ whole genome shotgun (WGS) entry which is preliminary data.</text>
</comment>
<protein>
    <submittedName>
        <fullName evidence="1">Uncharacterized protein</fullName>
    </submittedName>
</protein>
<proteinExistence type="predicted"/>